<organism evidence="10 11">
    <name type="scientific">Lentilactobacillus senioris DSM 24302 = JCM 17472</name>
    <dbReference type="NCBI Taxonomy" id="1423802"/>
    <lineage>
        <taxon>Bacteria</taxon>
        <taxon>Bacillati</taxon>
        <taxon>Bacillota</taxon>
        <taxon>Bacilli</taxon>
        <taxon>Lactobacillales</taxon>
        <taxon>Lactobacillaceae</taxon>
        <taxon>Lentilactobacillus</taxon>
    </lineage>
</organism>
<keyword evidence="11" id="KW-1185">Reference proteome</keyword>
<dbReference type="AlphaFoldDB" id="A0A0R2CPI8"/>
<dbReference type="SMART" id="SM00382">
    <property type="entry name" value="AAA"/>
    <property type="match status" value="1"/>
</dbReference>
<evidence type="ECO:0000256" key="3">
    <source>
        <dbReference type="ARBA" id="ARBA00022448"/>
    </source>
</evidence>
<dbReference type="EMBL" id="AYZR01000009">
    <property type="protein sequence ID" value="KRM93130.1"/>
    <property type="molecule type" value="Genomic_DNA"/>
</dbReference>
<dbReference type="PANTHER" id="PTHR43553:SF24">
    <property type="entry name" value="ENERGY-COUPLING FACTOR TRANSPORTER ATP-BINDING PROTEIN ECFA1"/>
    <property type="match status" value="1"/>
</dbReference>
<proteinExistence type="inferred from homology"/>
<comment type="caution">
    <text evidence="10">The sequence shown here is derived from an EMBL/GenBank/DDBJ whole genome shotgun (WGS) entry which is preliminary data.</text>
</comment>
<accession>A0A0R2CPI8</accession>
<name>A0A0R2CPI8_9LACO</name>
<dbReference type="Pfam" id="PF00005">
    <property type="entry name" value="ABC_tran"/>
    <property type="match status" value="1"/>
</dbReference>
<dbReference type="GO" id="GO:0016887">
    <property type="term" value="F:ATP hydrolysis activity"/>
    <property type="evidence" value="ECO:0007669"/>
    <property type="project" value="InterPro"/>
</dbReference>
<protein>
    <submittedName>
        <fullName evidence="10">ABC transporter, ATP-binding protein</fullName>
    </submittedName>
</protein>
<dbReference type="PROSITE" id="PS50893">
    <property type="entry name" value="ABC_TRANSPORTER_2"/>
    <property type="match status" value="1"/>
</dbReference>
<evidence type="ECO:0000256" key="7">
    <source>
        <dbReference type="ARBA" id="ARBA00022967"/>
    </source>
</evidence>
<dbReference type="InterPro" id="IPR027417">
    <property type="entry name" value="P-loop_NTPase"/>
</dbReference>
<evidence type="ECO:0000313" key="10">
    <source>
        <dbReference type="EMBL" id="KRM93130.1"/>
    </source>
</evidence>
<evidence type="ECO:0000256" key="4">
    <source>
        <dbReference type="ARBA" id="ARBA00022475"/>
    </source>
</evidence>
<dbReference type="NCBIfam" id="NF010167">
    <property type="entry name" value="PRK13648.1"/>
    <property type="match status" value="1"/>
</dbReference>
<evidence type="ECO:0000256" key="6">
    <source>
        <dbReference type="ARBA" id="ARBA00022840"/>
    </source>
</evidence>
<dbReference type="InterPro" id="IPR003439">
    <property type="entry name" value="ABC_transporter-like_ATP-bd"/>
</dbReference>
<dbReference type="FunFam" id="3.40.50.300:FF:000224">
    <property type="entry name" value="Energy-coupling factor transporter ATP-binding protein EcfA"/>
    <property type="match status" value="1"/>
</dbReference>
<keyword evidence="5" id="KW-0547">Nucleotide-binding</keyword>
<keyword evidence="4" id="KW-1003">Cell membrane</keyword>
<reference evidence="10 11" key="1">
    <citation type="journal article" date="2015" name="Genome Announc.">
        <title>Expanding the biotechnology potential of lactobacilli through comparative genomics of 213 strains and associated genera.</title>
        <authorList>
            <person name="Sun Z."/>
            <person name="Harris H.M."/>
            <person name="McCann A."/>
            <person name="Guo C."/>
            <person name="Argimon S."/>
            <person name="Zhang W."/>
            <person name="Yang X."/>
            <person name="Jeffery I.B."/>
            <person name="Cooney J.C."/>
            <person name="Kagawa T.F."/>
            <person name="Liu W."/>
            <person name="Song Y."/>
            <person name="Salvetti E."/>
            <person name="Wrobel A."/>
            <person name="Rasinkangas P."/>
            <person name="Parkhill J."/>
            <person name="Rea M.C."/>
            <person name="O'Sullivan O."/>
            <person name="Ritari J."/>
            <person name="Douillard F.P."/>
            <person name="Paul Ross R."/>
            <person name="Yang R."/>
            <person name="Briner A.E."/>
            <person name="Felis G.E."/>
            <person name="de Vos W.M."/>
            <person name="Barrangou R."/>
            <person name="Klaenhammer T.R."/>
            <person name="Caufield P.W."/>
            <person name="Cui Y."/>
            <person name="Zhang H."/>
            <person name="O'Toole P.W."/>
        </authorList>
    </citation>
    <scope>NUCLEOTIDE SEQUENCE [LARGE SCALE GENOMIC DNA]</scope>
    <source>
        <strain evidence="10 11">DSM 24302</strain>
    </source>
</reference>
<dbReference type="Proteomes" id="UP000051256">
    <property type="component" value="Unassembled WGS sequence"/>
</dbReference>
<dbReference type="PANTHER" id="PTHR43553">
    <property type="entry name" value="HEAVY METAL TRANSPORTER"/>
    <property type="match status" value="1"/>
</dbReference>
<dbReference type="SUPFAM" id="SSF52540">
    <property type="entry name" value="P-loop containing nucleoside triphosphate hydrolases"/>
    <property type="match status" value="1"/>
</dbReference>
<dbReference type="RefSeq" id="WP_056978542.1">
    <property type="nucleotide sequence ID" value="NZ_AYZR01000009.1"/>
</dbReference>
<dbReference type="Gene3D" id="3.40.50.300">
    <property type="entry name" value="P-loop containing nucleotide triphosphate hydrolases"/>
    <property type="match status" value="1"/>
</dbReference>
<evidence type="ECO:0000313" key="11">
    <source>
        <dbReference type="Proteomes" id="UP000051256"/>
    </source>
</evidence>
<dbReference type="PROSITE" id="PS00211">
    <property type="entry name" value="ABC_TRANSPORTER_1"/>
    <property type="match status" value="1"/>
</dbReference>
<dbReference type="GO" id="GO:0042626">
    <property type="term" value="F:ATPase-coupled transmembrane transporter activity"/>
    <property type="evidence" value="ECO:0007669"/>
    <property type="project" value="TreeGrafter"/>
</dbReference>
<evidence type="ECO:0000256" key="2">
    <source>
        <dbReference type="ARBA" id="ARBA00005417"/>
    </source>
</evidence>
<dbReference type="STRING" id="1423802.FC56_GL000794"/>
<evidence type="ECO:0000259" key="9">
    <source>
        <dbReference type="PROSITE" id="PS50893"/>
    </source>
</evidence>
<dbReference type="InterPro" id="IPR017871">
    <property type="entry name" value="ABC_transporter-like_CS"/>
</dbReference>
<evidence type="ECO:0000256" key="5">
    <source>
        <dbReference type="ARBA" id="ARBA00022741"/>
    </source>
</evidence>
<keyword evidence="3" id="KW-0813">Transport</keyword>
<comment type="subcellular location">
    <subcellularLocation>
        <location evidence="1">Cell membrane</location>
        <topology evidence="1">Peripheral membrane protein</topology>
    </subcellularLocation>
</comment>
<dbReference type="InterPro" id="IPR030947">
    <property type="entry name" value="EcfA_1"/>
</dbReference>
<dbReference type="PATRIC" id="fig|1423802.4.peg.805"/>
<gene>
    <name evidence="10" type="ORF">FC56_GL000794</name>
</gene>
<keyword evidence="6 10" id="KW-0067">ATP-binding</keyword>
<dbReference type="NCBIfam" id="TIGR04520">
    <property type="entry name" value="ECF_ATPase_1"/>
    <property type="match status" value="1"/>
</dbReference>
<dbReference type="CDD" id="cd03225">
    <property type="entry name" value="ABC_cobalt_CbiO_domain1"/>
    <property type="match status" value="1"/>
</dbReference>
<dbReference type="InterPro" id="IPR050095">
    <property type="entry name" value="ECF_ABC_transporter_ATP-bd"/>
</dbReference>
<feature type="domain" description="ABC transporter" evidence="9">
    <location>
        <begin position="5"/>
        <end position="238"/>
    </location>
</feature>
<dbReference type="InterPro" id="IPR015856">
    <property type="entry name" value="ABC_transpr_CbiO/EcfA_su"/>
</dbReference>
<keyword evidence="8" id="KW-0472">Membrane</keyword>
<dbReference type="GO" id="GO:0043190">
    <property type="term" value="C:ATP-binding cassette (ABC) transporter complex"/>
    <property type="evidence" value="ECO:0007669"/>
    <property type="project" value="TreeGrafter"/>
</dbReference>
<comment type="similarity">
    <text evidence="2">Belongs to the ABC transporter superfamily.</text>
</comment>
<evidence type="ECO:0000256" key="1">
    <source>
        <dbReference type="ARBA" id="ARBA00004202"/>
    </source>
</evidence>
<evidence type="ECO:0000256" key="8">
    <source>
        <dbReference type="ARBA" id="ARBA00023136"/>
    </source>
</evidence>
<keyword evidence="7" id="KW-1278">Translocase</keyword>
<dbReference type="InterPro" id="IPR003593">
    <property type="entry name" value="AAA+_ATPase"/>
</dbReference>
<sequence>MTNIVTVSHLSFEYPDEHVVFNDLSLNVKQGEWLAIIGQNGSGKSTLAKLMDGLLEPAGGQIMVSGLPVDEEHLGAVRNQIGMVFQNPDNQFVGATVEEDVAFGLENRQVSREQMGPIIEDSLKAVNMLDFRERIPANLSGGQKQRVAIAGIIAVRPQILILDEATSMLDPRGRKEIISLIQTLKQQEDLTVISITHDINEAAVADRIMLLNNGQLVLEDTPDKVLNNPELLKNDGLDVPFASQLAEQLRKAGVSLPDQYLNDEEVIKWLVKLNSKM</sequence>
<dbReference type="GO" id="GO:0005524">
    <property type="term" value="F:ATP binding"/>
    <property type="evidence" value="ECO:0007669"/>
    <property type="project" value="UniProtKB-KW"/>
</dbReference>